<dbReference type="PRINTS" id="PR01001">
    <property type="entry name" value="FADG3PDH"/>
</dbReference>
<keyword evidence="8" id="KW-1003">Cell membrane</keyword>
<comment type="similarity">
    <text evidence="5">Belongs to the FAD-dependent glycerol-3-phosphate dehydrogenase family.</text>
</comment>
<dbReference type="GO" id="GO:0019563">
    <property type="term" value="P:glycerol catabolic process"/>
    <property type="evidence" value="ECO:0007669"/>
    <property type="project" value="UniProtKB-UniPathway"/>
</dbReference>
<evidence type="ECO:0000256" key="8">
    <source>
        <dbReference type="ARBA" id="ARBA00022475"/>
    </source>
</evidence>
<evidence type="ECO:0000256" key="13">
    <source>
        <dbReference type="ARBA" id="ARBA00049055"/>
    </source>
</evidence>
<dbReference type="Gene3D" id="1.10.10.1100">
    <property type="entry name" value="BFD-like [2Fe-2S]-binding domain"/>
    <property type="match status" value="1"/>
</dbReference>
<dbReference type="GO" id="GO:0010181">
    <property type="term" value="F:FMN binding"/>
    <property type="evidence" value="ECO:0007669"/>
    <property type="project" value="InterPro"/>
</dbReference>
<keyword evidence="17" id="KW-1185">Reference proteome</keyword>
<comment type="subcellular location">
    <subcellularLocation>
        <location evidence="3">Cell membrane</location>
        <topology evidence="3">Peripheral membrane protein</topology>
    </subcellularLocation>
</comment>
<dbReference type="NCBIfam" id="NF008313">
    <property type="entry name" value="PRK11101.1"/>
    <property type="match status" value="1"/>
</dbReference>
<evidence type="ECO:0000256" key="10">
    <source>
        <dbReference type="ARBA" id="ARBA00022827"/>
    </source>
</evidence>
<comment type="catalytic activity">
    <reaction evidence="13">
        <text>a quinone + sn-glycerol 3-phosphate = dihydroxyacetone phosphate + a quinol</text>
        <dbReference type="Rhea" id="RHEA:18977"/>
        <dbReference type="ChEBI" id="CHEBI:24646"/>
        <dbReference type="ChEBI" id="CHEBI:57597"/>
        <dbReference type="ChEBI" id="CHEBI:57642"/>
        <dbReference type="ChEBI" id="CHEBI:132124"/>
        <dbReference type="EC" id="1.1.5.3"/>
    </reaction>
</comment>
<evidence type="ECO:0000256" key="3">
    <source>
        <dbReference type="ARBA" id="ARBA00004202"/>
    </source>
</evidence>
<feature type="domain" description="BFD-like [2Fe-2S]-binding" evidence="15">
    <location>
        <begin position="408"/>
        <end position="458"/>
    </location>
</feature>
<dbReference type="OrthoDB" id="9766796at2"/>
<evidence type="ECO:0000313" key="16">
    <source>
        <dbReference type="EMBL" id="PWF25953.1"/>
    </source>
</evidence>
<dbReference type="PANTHER" id="PTHR11985">
    <property type="entry name" value="GLYCEROL-3-PHOSPHATE DEHYDROGENASE"/>
    <property type="match status" value="1"/>
</dbReference>
<comment type="cofactor">
    <cofactor evidence="2">
        <name>FAD</name>
        <dbReference type="ChEBI" id="CHEBI:57692"/>
    </cofactor>
</comment>
<dbReference type="InterPro" id="IPR017752">
    <property type="entry name" value="G3P_DH_GlpA_su"/>
</dbReference>
<dbReference type="EC" id="1.1.5.3" evidence="7"/>
<keyword evidence="10" id="KW-0274">FAD</keyword>
<comment type="subunit">
    <text evidence="6">Composed of a catalytic GlpA/B dimer and of membrane bound GlpC.</text>
</comment>
<evidence type="ECO:0000256" key="6">
    <source>
        <dbReference type="ARBA" id="ARBA00011331"/>
    </source>
</evidence>
<sequence length="537" mass="58337">MNCDVVIIGGGATGVGVLRDAAMRGLKAILVERVDLAQGTTGRYHGLLHSGGRYVVSDPESATECAEENAILKRIHPDAVEATGGLFVSVAGDDDEFPDRFIKGAEATGVPAAEITIAEARKREPRLTPKLARAFEVQDGTVDGWRMVWGAVESAREYGAECLTYHRVTDIDVKDGAVRGVMCHADKTGEDVYIECRAVVNAAGPWGGHIAAMAGEHDVQVVPGRGIMVAMNHRLVNSVVNRCVYPADGDIIVPVHTVSIIGTTDHRDDDPDHLVIERDEVQQMLDAGEDLIPGFRESRALHVWVGARPLLQDKRVAADDTRHMSRNMSVVRHDVQGLITVAGGKLTTYRLMAARVVDAVCEELGENRPCRTAEEPVASGSNYKVTHRLAEVEAAKKADHGAPDRDPVICECEFVTKKMITDLLDEQPDATFDDLRRQLRIGMGPCQGGFCASRTAGIAHEHGCWTAAQTNELLRLFMKNRWGGIYPILYGAQAREASLDDWIYRSTLDLDGLPVTELPAGAELPSATRYPAKEAAK</sequence>
<dbReference type="PANTHER" id="PTHR11985:SF35">
    <property type="entry name" value="ANAEROBIC GLYCEROL-3-PHOSPHATE DEHYDROGENASE SUBUNIT A"/>
    <property type="match status" value="1"/>
</dbReference>
<dbReference type="GO" id="GO:0050660">
    <property type="term" value="F:flavin adenine dinucleotide binding"/>
    <property type="evidence" value="ECO:0007669"/>
    <property type="project" value="InterPro"/>
</dbReference>
<dbReference type="NCBIfam" id="TIGR03377">
    <property type="entry name" value="glycerol3P_GlpA"/>
    <property type="match status" value="1"/>
</dbReference>
<dbReference type="InterPro" id="IPR041854">
    <property type="entry name" value="BFD-like_2Fe2S-bd_dom_sf"/>
</dbReference>
<dbReference type="Pfam" id="PF01266">
    <property type="entry name" value="DAO"/>
    <property type="match status" value="1"/>
</dbReference>
<evidence type="ECO:0000256" key="2">
    <source>
        <dbReference type="ARBA" id="ARBA00001974"/>
    </source>
</evidence>
<evidence type="ECO:0000256" key="7">
    <source>
        <dbReference type="ARBA" id="ARBA00013029"/>
    </source>
</evidence>
<feature type="domain" description="FAD dependent oxidoreductase" evidence="14">
    <location>
        <begin position="4"/>
        <end position="350"/>
    </location>
</feature>
<comment type="cofactor">
    <cofactor evidence="1">
        <name>FMN</name>
        <dbReference type="ChEBI" id="CHEBI:58210"/>
    </cofactor>
</comment>
<dbReference type="CDD" id="cd19946">
    <property type="entry name" value="GlpA-like_Fer2_BFD-like"/>
    <property type="match status" value="1"/>
</dbReference>
<dbReference type="GO" id="GO:0004368">
    <property type="term" value="F:glycerol-3-phosphate dehydrogenase (quinone) activity"/>
    <property type="evidence" value="ECO:0007669"/>
    <property type="project" value="UniProtKB-EC"/>
</dbReference>
<keyword evidence="12" id="KW-0472">Membrane</keyword>
<reference evidence="17" key="1">
    <citation type="submission" date="2018-05" db="EMBL/GenBank/DDBJ databases">
        <authorList>
            <person name="Li Y."/>
        </authorList>
    </citation>
    <scope>NUCLEOTIDE SEQUENCE [LARGE SCALE GENOMIC DNA]</scope>
    <source>
        <strain evidence="17">sk1b4</strain>
    </source>
</reference>
<protein>
    <recommendedName>
        <fullName evidence="7">glycerol-3-phosphate dehydrogenase</fullName>
        <ecNumber evidence="7">1.1.5.3</ecNumber>
    </recommendedName>
</protein>
<gene>
    <name evidence="16" type="primary">glpA</name>
    <name evidence="16" type="ORF">DD236_07550</name>
</gene>
<dbReference type="Pfam" id="PF04324">
    <property type="entry name" value="Fer2_BFD"/>
    <property type="match status" value="1"/>
</dbReference>
<evidence type="ECO:0000256" key="5">
    <source>
        <dbReference type="ARBA" id="ARBA00007330"/>
    </source>
</evidence>
<proteinExistence type="inferred from homology"/>
<accession>A0A2V1K3Y0</accession>
<dbReference type="InterPro" id="IPR036188">
    <property type="entry name" value="FAD/NAD-bd_sf"/>
</dbReference>
<dbReference type="EMBL" id="QETB01000004">
    <property type="protein sequence ID" value="PWF25953.1"/>
    <property type="molecule type" value="Genomic_DNA"/>
</dbReference>
<evidence type="ECO:0000256" key="4">
    <source>
        <dbReference type="ARBA" id="ARBA00005157"/>
    </source>
</evidence>
<evidence type="ECO:0000259" key="14">
    <source>
        <dbReference type="Pfam" id="PF01266"/>
    </source>
</evidence>
<dbReference type="InterPro" id="IPR006076">
    <property type="entry name" value="FAD-dep_OxRdtase"/>
</dbReference>
<evidence type="ECO:0000256" key="11">
    <source>
        <dbReference type="ARBA" id="ARBA00023002"/>
    </source>
</evidence>
<dbReference type="AlphaFoldDB" id="A0A2V1K3Y0"/>
<dbReference type="SUPFAM" id="SSF54373">
    <property type="entry name" value="FAD-linked reductases, C-terminal domain"/>
    <property type="match status" value="1"/>
</dbReference>
<evidence type="ECO:0000256" key="12">
    <source>
        <dbReference type="ARBA" id="ARBA00023136"/>
    </source>
</evidence>
<evidence type="ECO:0000256" key="9">
    <source>
        <dbReference type="ARBA" id="ARBA00022630"/>
    </source>
</evidence>
<dbReference type="Gene3D" id="3.50.50.60">
    <property type="entry name" value="FAD/NAD(P)-binding domain"/>
    <property type="match status" value="3"/>
</dbReference>
<evidence type="ECO:0000259" key="15">
    <source>
        <dbReference type="Pfam" id="PF04324"/>
    </source>
</evidence>
<comment type="pathway">
    <text evidence="4">Polyol metabolism; glycerol degradation via glycerol kinase pathway; glycerone phosphate from sn-glycerol 3-phosphate (anaerobic route): step 1/1.</text>
</comment>
<evidence type="ECO:0000256" key="1">
    <source>
        <dbReference type="ARBA" id="ARBA00001917"/>
    </source>
</evidence>
<evidence type="ECO:0000313" key="17">
    <source>
        <dbReference type="Proteomes" id="UP000245283"/>
    </source>
</evidence>
<dbReference type="InterPro" id="IPR000447">
    <property type="entry name" value="G3P_DH_FAD-dep"/>
</dbReference>
<dbReference type="UniPathway" id="UPA00618">
    <property type="reaction ID" value="UER00673"/>
</dbReference>
<dbReference type="GO" id="GO:0005886">
    <property type="term" value="C:plasma membrane"/>
    <property type="evidence" value="ECO:0007669"/>
    <property type="project" value="UniProtKB-SubCell"/>
</dbReference>
<keyword evidence="9" id="KW-0285">Flavoprotein</keyword>
<dbReference type="Proteomes" id="UP000245283">
    <property type="component" value="Unassembled WGS sequence"/>
</dbReference>
<dbReference type="SUPFAM" id="SSF51905">
    <property type="entry name" value="FAD/NAD(P)-binding domain"/>
    <property type="match status" value="1"/>
</dbReference>
<dbReference type="GO" id="GO:0046168">
    <property type="term" value="P:glycerol-3-phosphate catabolic process"/>
    <property type="evidence" value="ECO:0007669"/>
    <property type="project" value="TreeGrafter"/>
</dbReference>
<name>A0A2V1K3Y0_9ACTO</name>
<dbReference type="InterPro" id="IPR007419">
    <property type="entry name" value="BFD-like_2Fe2S-bd_dom"/>
</dbReference>
<comment type="caution">
    <text evidence="16">The sequence shown here is derived from an EMBL/GenBank/DDBJ whole genome shotgun (WGS) entry which is preliminary data.</text>
</comment>
<keyword evidence="11" id="KW-0560">Oxidoreductase</keyword>
<dbReference type="PROSITE" id="PS00978">
    <property type="entry name" value="FAD_G3PDH_2"/>
    <property type="match status" value="1"/>
</dbReference>
<dbReference type="GO" id="GO:0009331">
    <property type="term" value="C:glycerol-3-phosphate dehydrogenase (FAD) complex"/>
    <property type="evidence" value="ECO:0007669"/>
    <property type="project" value="InterPro"/>
</dbReference>
<organism evidence="16 17">
    <name type="scientific">Ancrocorticia populi</name>
    <dbReference type="NCBI Taxonomy" id="2175228"/>
    <lineage>
        <taxon>Bacteria</taxon>
        <taxon>Bacillati</taxon>
        <taxon>Actinomycetota</taxon>
        <taxon>Actinomycetes</taxon>
        <taxon>Actinomycetales</taxon>
        <taxon>Actinomycetaceae</taxon>
        <taxon>Ancrocorticia</taxon>
    </lineage>
</organism>